<sequence>MFHWIQSIPVAVIVFIVMSYVISKASDWLGDALHILGKKLNIPTSIRGATFDAVSSSFPEFTTAMVAVLVYKNFNDVGIPTVAGSAIFNILIIPMASIFAFKGAKIALNVDKKVALRDMGFYIVSVIALTLFTYSGSYGMVSGMVLISIYVAYLAVLYAQAKKHILENTGSEASDEDEPCEDMSYSKILMISAASMLAIWVSIDALVQSAIVVSAGLGIPAYIVSVIILSGCTSIPDMLLSIKSASKGDADAAISNAIGSNIFDICICLGVPMMLAGQNLPANFSQNVGVLGFVFGSVALTGFLITGQKDVGKRHALAMFSLYAVFVGYIAINAFTIF</sequence>
<evidence type="ECO:0000256" key="4">
    <source>
        <dbReference type="ARBA" id="ARBA00023136"/>
    </source>
</evidence>
<keyword evidence="3 5" id="KW-1133">Transmembrane helix</keyword>
<feature type="transmembrane region" description="Helical" evidence="5">
    <location>
        <begin position="7"/>
        <end position="23"/>
    </location>
</feature>
<dbReference type="Pfam" id="PF01699">
    <property type="entry name" value="Na_Ca_ex"/>
    <property type="match status" value="2"/>
</dbReference>
<feature type="transmembrane region" description="Helical" evidence="5">
    <location>
        <begin position="82"/>
        <end position="102"/>
    </location>
</feature>
<evidence type="ECO:0000259" key="6">
    <source>
        <dbReference type="Pfam" id="PF01699"/>
    </source>
</evidence>
<dbReference type="GO" id="GO:0006874">
    <property type="term" value="P:intracellular calcium ion homeostasis"/>
    <property type="evidence" value="ECO:0007669"/>
    <property type="project" value="TreeGrafter"/>
</dbReference>
<dbReference type="RefSeq" id="WP_038263950.1">
    <property type="nucleotide sequence ID" value="NZ_FSRH01000006.1"/>
</dbReference>
<feature type="domain" description="Sodium/calcium exchanger membrane region" evidence="6">
    <location>
        <begin position="189"/>
        <end position="329"/>
    </location>
</feature>
<comment type="subcellular location">
    <subcellularLocation>
        <location evidence="1">Membrane</location>
        <topology evidence="1">Multi-pass membrane protein</topology>
    </subcellularLocation>
</comment>
<dbReference type="Gene3D" id="1.20.1420.30">
    <property type="entry name" value="NCX, central ion-binding region"/>
    <property type="match status" value="2"/>
</dbReference>
<dbReference type="GO" id="GO:0005262">
    <property type="term" value="F:calcium channel activity"/>
    <property type="evidence" value="ECO:0007669"/>
    <property type="project" value="TreeGrafter"/>
</dbReference>
<accession>A0A069RN34</accession>
<organism evidence="7 8">
    <name type="scientific">Peptoclostridium litorale DSM 5388</name>
    <dbReference type="NCBI Taxonomy" id="1121324"/>
    <lineage>
        <taxon>Bacteria</taxon>
        <taxon>Bacillati</taxon>
        <taxon>Bacillota</taxon>
        <taxon>Clostridia</taxon>
        <taxon>Peptostreptococcales</taxon>
        <taxon>Peptoclostridiaceae</taxon>
        <taxon>Peptoclostridium</taxon>
    </lineage>
</organism>
<dbReference type="PANTHER" id="PTHR10846">
    <property type="entry name" value="SODIUM/POTASSIUM/CALCIUM EXCHANGER"/>
    <property type="match status" value="1"/>
</dbReference>
<feature type="transmembrane region" description="Helical" evidence="5">
    <location>
        <begin position="252"/>
        <end position="276"/>
    </location>
</feature>
<protein>
    <submittedName>
        <fullName evidence="7">Sodium/calcium exchanger protein</fullName>
    </submittedName>
</protein>
<dbReference type="InterPro" id="IPR004481">
    <property type="entry name" value="K/Na/Ca-exchanger"/>
</dbReference>
<keyword evidence="4 5" id="KW-0472">Membrane</keyword>
<dbReference type="OrthoDB" id="6146067at2"/>
<evidence type="ECO:0000256" key="5">
    <source>
        <dbReference type="SAM" id="Phobius"/>
    </source>
</evidence>
<evidence type="ECO:0000313" key="8">
    <source>
        <dbReference type="Proteomes" id="UP000027946"/>
    </source>
</evidence>
<gene>
    <name evidence="7" type="ORF">CLIT_10c03140</name>
</gene>
<evidence type="ECO:0000256" key="3">
    <source>
        <dbReference type="ARBA" id="ARBA00022989"/>
    </source>
</evidence>
<dbReference type="EMBL" id="JJMM01000010">
    <property type="protein sequence ID" value="KDR95587.1"/>
    <property type="molecule type" value="Genomic_DNA"/>
</dbReference>
<dbReference type="InterPro" id="IPR004837">
    <property type="entry name" value="NaCa_Exmemb"/>
</dbReference>
<evidence type="ECO:0000313" key="7">
    <source>
        <dbReference type="EMBL" id="KDR95587.1"/>
    </source>
</evidence>
<feature type="transmembrane region" description="Helical" evidence="5">
    <location>
        <begin position="114"/>
        <end position="134"/>
    </location>
</feature>
<feature type="transmembrane region" description="Helical" evidence="5">
    <location>
        <begin position="140"/>
        <end position="159"/>
    </location>
</feature>
<dbReference type="eggNOG" id="COG0530">
    <property type="taxonomic scope" value="Bacteria"/>
</dbReference>
<dbReference type="AlphaFoldDB" id="A0A069RN34"/>
<feature type="domain" description="Sodium/calcium exchanger membrane region" evidence="6">
    <location>
        <begin position="11"/>
        <end position="158"/>
    </location>
</feature>
<feature type="transmembrane region" description="Helical" evidence="5">
    <location>
        <begin position="219"/>
        <end position="240"/>
    </location>
</feature>
<feature type="transmembrane region" description="Helical" evidence="5">
    <location>
        <begin position="188"/>
        <end position="213"/>
    </location>
</feature>
<dbReference type="Proteomes" id="UP000027946">
    <property type="component" value="Unassembled WGS sequence"/>
</dbReference>
<dbReference type="GO" id="GO:0008273">
    <property type="term" value="F:calcium, potassium:sodium antiporter activity"/>
    <property type="evidence" value="ECO:0007669"/>
    <property type="project" value="TreeGrafter"/>
</dbReference>
<feature type="transmembrane region" description="Helical" evidence="5">
    <location>
        <begin position="288"/>
        <end position="305"/>
    </location>
</feature>
<dbReference type="GO" id="GO:0005886">
    <property type="term" value="C:plasma membrane"/>
    <property type="evidence" value="ECO:0007669"/>
    <property type="project" value="TreeGrafter"/>
</dbReference>
<evidence type="ECO:0000256" key="2">
    <source>
        <dbReference type="ARBA" id="ARBA00022692"/>
    </source>
</evidence>
<dbReference type="NCBIfam" id="TIGR00367">
    <property type="entry name" value="calcium/sodium antiporter"/>
    <property type="match status" value="1"/>
</dbReference>
<reference evidence="7 8" key="1">
    <citation type="submission" date="2014-03" db="EMBL/GenBank/DDBJ databases">
        <title>Genome sequence of Clostridium litorale W6, DSM 5388.</title>
        <authorList>
            <person name="Poehlein A."/>
            <person name="Jagirdar A."/>
            <person name="Khonsari B."/>
            <person name="Chibani C.M."/>
            <person name="Gutierrez Gutierrez D.A."/>
            <person name="Davydova E."/>
            <person name="Alghaithi H.S."/>
            <person name="Nair K.P."/>
            <person name="Dhamotharan K."/>
            <person name="Chandran L."/>
            <person name="G W."/>
            <person name="Daniel R."/>
        </authorList>
    </citation>
    <scope>NUCLEOTIDE SEQUENCE [LARGE SCALE GENOMIC DNA]</scope>
    <source>
        <strain evidence="7 8">W6</strain>
    </source>
</reference>
<proteinExistence type="predicted"/>
<dbReference type="InterPro" id="IPR044880">
    <property type="entry name" value="NCX_ion-bd_dom_sf"/>
</dbReference>
<feature type="transmembrane region" description="Helical" evidence="5">
    <location>
        <begin position="317"/>
        <end position="337"/>
    </location>
</feature>
<dbReference type="STRING" id="1121324.CLIT_10c03140"/>
<evidence type="ECO:0000256" key="1">
    <source>
        <dbReference type="ARBA" id="ARBA00004141"/>
    </source>
</evidence>
<keyword evidence="8" id="KW-1185">Reference proteome</keyword>
<dbReference type="PANTHER" id="PTHR10846:SF8">
    <property type="entry name" value="INNER MEMBRANE PROTEIN YRBG"/>
    <property type="match status" value="1"/>
</dbReference>
<name>A0A069RN34_PEPLI</name>
<comment type="caution">
    <text evidence="7">The sequence shown here is derived from an EMBL/GenBank/DDBJ whole genome shotgun (WGS) entry which is preliminary data.</text>
</comment>
<keyword evidence="2 5" id="KW-0812">Transmembrane</keyword>